<dbReference type="AlphaFoldDB" id="A0A4P9WMZ3"/>
<evidence type="ECO:0000313" key="2">
    <source>
        <dbReference type="EMBL" id="RKO93058.1"/>
    </source>
</evidence>
<accession>A0A4P9WMZ3</accession>
<sequence>MISVMGLEQARNALGGINGQGDCGGTGAGASDGVKKSGGGSTWVSVHSSTAPNGLLGLDVDRIFLANPFNDKIHRTGTLFEIESGTESDAEMDQLIVLRALLKPADLEATPSLASPLQERASGGYRLRAGNRDGQGPANPSQTTSEPRNALAQFNELTAPKCPWT</sequence>
<name>A0A4P9WMZ3_9FUNG</name>
<dbReference type="EMBL" id="KZ994392">
    <property type="protein sequence ID" value="RKO93058.1"/>
    <property type="molecule type" value="Genomic_DNA"/>
</dbReference>
<dbReference type="Proteomes" id="UP000269721">
    <property type="component" value="Unassembled WGS sequence"/>
</dbReference>
<feature type="region of interest" description="Disordered" evidence="1">
    <location>
        <begin position="112"/>
        <end position="165"/>
    </location>
</feature>
<keyword evidence="3" id="KW-1185">Reference proteome</keyword>
<proteinExistence type="predicted"/>
<evidence type="ECO:0000313" key="3">
    <source>
        <dbReference type="Proteomes" id="UP000269721"/>
    </source>
</evidence>
<feature type="compositionally biased region" description="Polar residues" evidence="1">
    <location>
        <begin position="138"/>
        <end position="147"/>
    </location>
</feature>
<organism evidence="2 3">
    <name type="scientific">Blyttiomyces helicus</name>
    <dbReference type="NCBI Taxonomy" id="388810"/>
    <lineage>
        <taxon>Eukaryota</taxon>
        <taxon>Fungi</taxon>
        <taxon>Fungi incertae sedis</taxon>
        <taxon>Chytridiomycota</taxon>
        <taxon>Chytridiomycota incertae sedis</taxon>
        <taxon>Chytridiomycetes</taxon>
        <taxon>Chytridiomycetes incertae sedis</taxon>
        <taxon>Blyttiomyces</taxon>
    </lineage>
</organism>
<reference evidence="3" key="1">
    <citation type="journal article" date="2018" name="Nat. Microbiol.">
        <title>Leveraging single-cell genomics to expand the fungal tree of life.</title>
        <authorList>
            <person name="Ahrendt S.R."/>
            <person name="Quandt C.A."/>
            <person name="Ciobanu D."/>
            <person name="Clum A."/>
            <person name="Salamov A."/>
            <person name="Andreopoulos B."/>
            <person name="Cheng J.F."/>
            <person name="Woyke T."/>
            <person name="Pelin A."/>
            <person name="Henrissat B."/>
            <person name="Reynolds N.K."/>
            <person name="Benny G.L."/>
            <person name="Smith M.E."/>
            <person name="James T.Y."/>
            <person name="Grigoriev I.V."/>
        </authorList>
    </citation>
    <scope>NUCLEOTIDE SEQUENCE [LARGE SCALE GENOMIC DNA]</scope>
</reference>
<protein>
    <submittedName>
        <fullName evidence="2">Uncharacterized protein</fullName>
    </submittedName>
</protein>
<evidence type="ECO:0000256" key="1">
    <source>
        <dbReference type="SAM" id="MobiDB-lite"/>
    </source>
</evidence>
<gene>
    <name evidence="2" type="ORF">BDK51DRAFT_27480</name>
</gene>